<dbReference type="RefSeq" id="WP_217287421.1">
    <property type="nucleotide sequence ID" value="NZ_CP077683.1"/>
</dbReference>
<evidence type="ECO:0000313" key="1">
    <source>
        <dbReference type="EMBL" id="QXE90824.1"/>
    </source>
</evidence>
<protein>
    <submittedName>
        <fullName evidence="1">RtcB family protein</fullName>
    </submittedName>
</protein>
<dbReference type="EMBL" id="CP077683">
    <property type="protein sequence ID" value="QXE90824.1"/>
    <property type="molecule type" value="Genomic_DNA"/>
</dbReference>
<name>A0ABX8LJJ9_9BACT</name>
<reference evidence="1 2" key="1">
    <citation type="submission" date="2021-06" db="EMBL/GenBank/DDBJ databases">
        <title>Gemonas diversity in paddy soil.</title>
        <authorList>
            <person name="Liu G."/>
        </authorList>
    </citation>
    <scope>NUCLEOTIDE SEQUENCE [LARGE SCALE GENOMIC DNA]</scope>
    <source>
        <strain evidence="1 2">RG2</strain>
    </source>
</reference>
<dbReference type="PROSITE" id="PS01288">
    <property type="entry name" value="UPF0027"/>
    <property type="match status" value="1"/>
</dbReference>
<dbReference type="Pfam" id="PF01139">
    <property type="entry name" value="RtcB"/>
    <property type="match status" value="1"/>
</dbReference>
<gene>
    <name evidence="1" type="ORF">KP001_20960</name>
</gene>
<evidence type="ECO:0000313" key="2">
    <source>
        <dbReference type="Proteomes" id="UP000683559"/>
    </source>
</evidence>
<dbReference type="Proteomes" id="UP000683559">
    <property type="component" value="Chromosome"/>
</dbReference>
<dbReference type="PANTHER" id="PTHR11118:SF1">
    <property type="entry name" value="RNA-SPLICING LIGASE RTCB HOMOLOG"/>
    <property type="match status" value="1"/>
</dbReference>
<proteinExistence type="predicted"/>
<dbReference type="PANTHER" id="PTHR11118">
    <property type="entry name" value="RNA-SPLICING LIGASE RTCB HOMOLOG"/>
    <property type="match status" value="1"/>
</dbReference>
<organism evidence="1 2">
    <name type="scientific">Geomonas subterranea</name>
    <dbReference type="NCBI Taxonomy" id="2847989"/>
    <lineage>
        <taxon>Bacteria</taxon>
        <taxon>Pseudomonadati</taxon>
        <taxon>Thermodesulfobacteriota</taxon>
        <taxon>Desulfuromonadia</taxon>
        <taxon>Geobacterales</taxon>
        <taxon>Geobacteraceae</taxon>
        <taxon>Geomonas</taxon>
    </lineage>
</organism>
<keyword evidence="2" id="KW-1185">Reference proteome</keyword>
<dbReference type="InterPro" id="IPR001233">
    <property type="entry name" value="RtcB"/>
</dbReference>
<accession>A0ABX8LJJ9</accession>
<sequence>MNVPAALKRISDTIWELPVSYKEGMLVPARIVASEKLVKEMDAGVFEQVSNVATLPGIQRYAYCMPDGHWGYGFPIGGVAAMDPRSGVISPGGIGFDINCGMRLVLTSLTAEQVQPKLHQLVDRLFARIPTGVGCHGFIKMKGDDFRSVVQQGSRWCLKNGFANQQDLEMTEEGGCFPGADATHISDKAVERGYNQLGTLGSGNHYCEIQVVQPQNIMDPELAGSFGLTTVPNQVVIMFHCGSRGFGHQVATDYLKLFLSVMERKYGIKIVDRELACAPFHSPEGQAYFSAMKCAVNMAFANRQVILHRIREVFSDVFHASPDDLGLRMVYDVAHNTAKLEKHLVNGSSKELLVHRKGSTRAFGPGLPGLPECYQKTGQPVIIGGSMETGSYLLAGMATGADAWYTTAHGSGRTMSRHEAKKKFRGDKLQREMEQRGIYVRTDSFGGLAEEAGAAYKNIDEVVEATELAGLSKRVARLVPIGNIKG</sequence>